<dbReference type="AlphaFoldDB" id="A0A6G0XP44"/>
<evidence type="ECO:0000256" key="6">
    <source>
        <dbReference type="ARBA" id="ARBA00023315"/>
    </source>
</evidence>
<keyword evidence="10" id="KW-1185">Reference proteome</keyword>
<name>A0A6G0XP44_9STRA</name>
<evidence type="ECO:0000313" key="9">
    <source>
        <dbReference type="EMBL" id="KAF0742101.1"/>
    </source>
</evidence>
<evidence type="ECO:0000256" key="7">
    <source>
        <dbReference type="RuleBase" id="RU079119"/>
    </source>
</evidence>
<feature type="transmembrane region" description="Helical" evidence="7">
    <location>
        <begin position="12"/>
        <end position="32"/>
    </location>
</feature>
<evidence type="ECO:0000259" key="8">
    <source>
        <dbReference type="Pfam" id="PF01529"/>
    </source>
</evidence>
<comment type="caution">
    <text evidence="9">The sequence shown here is derived from an EMBL/GenBank/DDBJ whole genome shotgun (WGS) entry which is preliminary data.</text>
</comment>
<dbReference type="PROSITE" id="PS50216">
    <property type="entry name" value="DHHC"/>
    <property type="match status" value="1"/>
</dbReference>
<dbReference type="InterPro" id="IPR001594">
    <property type="entry name" value="Palmitoyltrfase_DHHC"/>
</dbReference>
<sequence length="280" mass="31487">MPTSAMWFVWDAGLVVTLMGIGCMLGSVLGCIYNVSQWIGPSPLCIPLVAILISLAVMTATAHWFTMTTNPGVIPKEAHIHPFDPEAEENGLKSPRDLELVYCEPCDRKYPKRAEHCHTCNGCVVLLDHHCPWVNNCIGINNAKNFILMLLYISMTCFYMITLTVVQVLTCTSQCGFKGDTHPGRVGVWVLAISSLFFLLCAIMFIMEMYSIAEDEAYGAIAAQLSLDQESREHESKFRQRLGVLFGSDRFGWHWLIPGRDVHRRRRNAEMGLILGYHDD</sequence>
<dbReference type="Pfam" id="PF01529">
    <property type="entry name" value="DHHC"/>
    <property type="match status" value="1"/>
</dbReference>
<feature type="transmembrane region" description="Helical" evidence="7">
    <location>
        <begin position="186"/>
        <end position="207"/>
    </location>
</feature>
<proteinExistence type="inferred from homology"/>
<keyword evidence="4 7" id="KW-1133">Transmembrane helix</keyword>
<feature type="domain" description="Palmitoyltransferase DHHC" evidence="8">
    <location>
        <begin position="100"/>
        <end position="215"/>
    </location>
</feature>
<keyword evidence="2 7" id="KW-0808">Transferase</keyword>
<dbReference type="EMBL" id="VJMJ01000030">
    <property type="protein sequence ID" value="KAF0742101.1"/>
    <property type="molecule type" value="Genomic_DNA"/>
</dbReference>
<organism evidence="9 10">
    <name type="scientific">Aphanomyces euteiches</name>
    <dbReference type="NCBI Taxonomy" id="100861"/>
    <lineage>
        <taxon>Eukaryota</taxon>
        <taxon>Sar</taxon>
        <taxon>Stramenopiles</taxon>
        <taxon>Oomycota</taxon>
        <taxon>Saprolegniomycetes</taxon>
        <taxon>Saprolegniales</taxon>
        <taxon>Verrucalvaceae</taxon>
        <taxon>Aphanomyces</taxon>
    </lineage>
</organism>
<keyword evidence="3 7" id="KW-0812">Transmembrane</keyword>
<dbReference type="PANTHER" id="PTHR22883:SF147">
    <property type="entry name" value="PALMITOYLTRANSFERASE"/>
    <property type="match status" value="1"/>
</dbReference>
<comment type="subcellular location">
    <subcellularLocation>
        <location evidence="1">Membrane</location>
        <topology evidence="1">Multi-pass membrane protein</topology>
    </subcellularLocation>
</comment>
<reference evidence="9 10" key="1">
    <citation type="submission" date="2019-07" db="EMBL/GenBank/DDBJ databases">
        <title>Genomics analysis of Aphanomyces spp. identifies a new class of oomycete effector associated with host adaptation.</title>
        <authorList>
            <person name="Gaulin E."/>
        </authorList>
    </citation>
    <scope>NUCLEOTIDE SEQUENCE [LARGE SCALE GENOMIC DNA]</scope>
    <source>
        <strain evidence="9 10">ATCC 201684</strain>
    </source>
</reference>
<feature type="transmembrane region" description="Helical" evidence="7">
    <location>
        <begin position="146"/>
        <end position="166"/>
    </location>
</feature>
<dbReference type="PANTHER" id="PTHR22883">
    <property type="entry name" value="ZINC FINGER DHHC DOMAIN CONTAINING PROTEIN"/>
    <property type="match status" value="1"/>
</dbReference>
<gene>
    <name evidence="9" type="ORF">Ae201684_002775</name>
</gene>
<dbReference type="GO" id="GO:0019706">
    <property type="term" value="F:protein-cysteine S-palmitoyltransferase activity"/>
    <property type="evidence" value="ECO:0007669"/>
    <property type="project" value="UniProtKB-EC"/>
</dbReference>
<keyword evidence="5 7" id="KW-0472">Membrane</keyword>
<comment type="catalytic activity">
    <reaction evidence="7">
        <text>L-cysteinyl-[protein] + hexadecanoyl-CoA = S-hexadecanoyl-L-cysteinyl-[protein] + CoA</text>
        <dbReference type="Rhea" id="RHEA:36683"/>
        <dbReference type="Rhea" id="RHEA-COMP:10131"/>
        <dbReference type="Rhea" id="RHEA-COMP:11032"/>
        <dbReference type="ChEBI" id="CHEBI:29950"/>
        <dbReference type="ChEBI" id="CHEBI:57287"/>
        <dbReference type="ChEBI" id="CHEBI:57379"/>
        <dbReference type="ChEBI" id="CHEBI:74151"/>
        <dbReference type="EC" id="2.3.1.225"/>
    </reaction>
</comment>
<comment type="domain">
    <text evidence="7">The DHHC domain is required for palmitoyltransferase activity.</text>
</comment>
<dbReference type="Proteomes" id="UP000481153">
    <property type="component" value="Unassembled WGS sequence"/>
</dbReference>
<dbReference type="EC" id="2.3.1.225" evidence="7"/>
<evidence type="ECO:0000256" key="3">
    <source>
        <dbReference type="ARBA" id="ARBA00022692"/>
    </source>
</evidence>
<evidence type="ECO:0000256" key="4">
    <source>
        <dbReference type="ARBA" id="ARBA00022989"/>
    </source>
</evidence>
<evidence type="ECO:0000256" key="2">
    <source>
        <dbReference type="ARBA" id="ARBA00022679"/>
    </source>
</evidence>
<protein>
    <recommendedName>
        <fullName evidence="7">Palmitoyltransferase</fullName>
        <ecNumber evidence="7">2.3.1.225</ecNumber>
    </recommendedName>
</protein>
<dbReference type="GO" id="GO:0005794">
    <property type="term" value="C:Golgi apparatus"/>
    <property type="evidence" value="ECO:0007669"/>
    <property type="project" value="TreeGrafter"/>
</dbReference>
<keyword evidence="6 7" id="KW-0012">Acyltransferase</keyword>
<evidence type="ECO:0000256" key="5">
    <source>
        <dbReference type="ARBA" id="ARBA00023136"/>
    </source>
</evidence>
<dbReference type="GO" id="GO:0006612">
    <property type="term" value="P:protein targeting to membrane"/>
    <property type="evidence" value="ECO:0007669"/>
    <property type="project" value="TreeGrafter"/>
</dbReference>
<feature type="transmembrane region" description="Helical" evidence="7">
    <location>
        <begin position="44"/>
        <end position="65"/>
    </location>
</feature>
<comment type="similarity">
    <text evidence="7">Belongs to the DHHC palmitoyltransferase family.</text>
</comment>
<evidence type="ECO:0000256" key="1">
    <source>
        <dbReference type="ARBA" id="ARBA00004141"/>
    </source>
</evidence>
<evidence type="ECO:0000313" key="10">
    <source>
        <dbReference type="Proteomes" id="UP000481153"/>
    </source>
</evidence>
<dbReference type="GO" id="GO:0016020">
    <property type="term" value="C:membrane"/>
    <property type="evidence" value="ECO:0007669"/>
    <property type="project" value="UniProtKB-SubCell"/>
</dbReference>
<dbReference type="GO" id="GO:0005783">
    <property type="term" value="C:endoplasmic reticulum"/>
    <property type="evidence" value="ECO:0007669"/>
    <property type="project" value="TreeGrafter"/>
</dbReference>
<dbReference type="VEuPathDB" id="FungiDB:AeMF1_000188"/>
<dbReference type="InterPro" id="IPR039859">
    <property type="entry name" value="PFA4/ZDH16/20/ERF2-like"/>
</dbReference>
<accession>A0A6G0XP44</accession>